<dbReference type="EMBL" id="MU863631">
    <property type="protein sequence ID" value="KAK4102376.1"/>
    <property type="molecule type" value="Genomic_DNA"/>
</dbReference>
<feature type="transmembrane region" description="Helical" evidence="6">
    <location>
        <begin position="382"/>
        <end position="407"/>
    </location>
</feature>
<evidence type="ECO:0000313" key="8">
    <source>
        <dbReference type="EMBL" id="KAK4102376.1"/>
    </source>
</evidence>
<feature type="transmembrane region" description="Helical" evidence="6">
    <location>
        <begin position="541"/>
        <end position="566"/>
    </location>
</feature>
<dbReference type="InterPro" id="IPR011701">
    <property type="entry name" value="MFS"/>
</dbReference>
<dbReference type="PRINTS" id="PR01036">
    <property type="entry name" value="TCRTETB"/>
</dbReference>
<accession>A0AAN6Q7F8</accession>
<feature type="transmembrane region" description="Helical" evidence="6">
    <location>
        <begin position="195"/>
        <end position="217"/>
    </location>
</feature>
<gene>
    <name evidence="8" type="ORF">N658DRAFT_335929</name>
</gene>
<evidence type="ECO:0000256" key="3">
    <source>
        <dbReference type="ARBA" id="ARBA00022989"/>
    </source>
</evidence>
<dbReference type="Gene3D" id="1.20.1250.20">
    <property type="entry name" value="MFS general substrate transporter like domains"/>
    <property type="match status" value="1"/>
</dbReference>
<feature type="compositionally biased region" description="Pro residues" evidence="5">
    <location>
        <begin position="73"/>
        <end position="85"/>
    </location>
</feature>
<evidence type="ECO:0000259" key="7">
    <source>
        <dbReference type="PROSITE" id="PS50850"/>
    </source>
</evidence>
<feature type="transmembrane region" description="Helical" evidence="6">
    <location>
        <begin position="427"/>
        <end position="447"/>
    </location>
</feature>
<evidence type="ECO:0000256" key="1">
    <source>
        <dbReference type="ARBA" id="ARBA00004141"/>
    </source>
</evidence>
<feature type="transmembrane region" description="Helical" evidence="6">
    <location>
        <begin position="140"/>
        <end position="161"/>
    </location>
</feature>
<protein>
    <submittedName>
        <fullName evidence="8">MFS general substrate transporter</fullName>
    </submittedName>
</protein>
<dbReference type="SUPFAM" id="SSF103473">
    <property type="entry name" value="MFS general substrate transporter"/>
    <property type="match status" value="2"/>
</dbReference>
<dbReference type="InterPro" id="IPR036259">
    <property type="entry name" value="MFS_trans_sf"/>
</dbReference>
<organism evidence="8 9">
    <name type="scientific">Parathielavia hyrcaniae</name>
    <dbReference type="NCBI Taxonomy" id="113614"/>
    <lineage>
        <taxon>Eukaryota</taxon>
        <taxon>Fungi</taxon>
        <taxon>Dikarya</taxon>
        <taxon>Ascomycota</taxon>
        <taxon>Pezizomycotina</taxon>
        <taxon>Sordariomycetes</taxon>
        <taxon>Sordariomycetidae</taxon>
        <taxon>Sordariales</taxon>
        <taxon>Chaetomiaceae</taxon>
        <taxon>Parathielavia</taxon>
    </lineage>
</organism>
<dbReference type="Pfam" id="PF07690">
    <property type="entry name" value="MFS_1"/>
    <property type="match status" value="1"/>
</dbReference>
<feature type="transmembrane region" description="Helical" evidence="6">
    <location>
        <begin position="606"/>
        <end position="629"/>
    </location>
</feature>
<feature type="transmembrane region" description="Helical" evidence="6">
    <location>
        <begin position="100"/>
        <end position="120"/>
    </location>
</feature>
<reference evidence="8" key="2">
    <citation type="submission" date="2023-05" db="EMBL/GenBank/DDBJ databases">
        <authorList>
            <consortium name="Lawrence Berkeley National Laboratory"/>
            <person name="Steindorff A."/>
            <person name="Hensen N."/>
            <person name="Bonometti L."/>
            <person name="Westerberg I."/>
            <person name="Brannstrom I.O."/>
            <person name="Guillou S."/>
            <person name="Cros-Aarteil S."/>
            <person name="Calhoun S."/>
            <person name="Haridas S."/>
            <person name="Kuo A."/>
            <person name="Mondo S."/>
            <person name="Pangilinan J."/>
            <person name="Riley R."/>
            <person name="Labutti K."/>
            <person name="Andreopoulos B."/>
            <person name="Lipzen A."/>
            <person name="Chen C."/>
            <person name="Yanf M."/>
            <person name="Daum C."/>
            <person name="Ng V."/>
            <person name="Clum A."/>
            <person name="Ohm R."/>
            <person name="Martin F."/>
            <person name="Silar P."/>
            <person name="Natvig D."/>
            <person name="Lalanne C."/>
            <person name="Gautier V."/>
            <person name="Ament-Velasquez S.L."/>
            <person name="Kruys A."/>
            <person name="Hutchinson M.I."/>
            <person name="Powell A.J."/>
            <person name="Barry K."/>
            <person name="Miller A.N."/>
            <person name="Grigoriev I.V."/>
            <person name="Debuchy R."/>
            <person name="Gladieux P."/>
            <person name="Thoren M.H."/>
            <person name="Johannesson H."/>
        </authorList>
    </citation>
    <scope>NUCLEOTIDE SEQUENCE</scope>
    <source>
        <strain evidence="8">CBS 757.83</strain>
    </source>
</reference>
<dbReference type="Proteomes" id="UP001305647">
    <property type="component" value="Unassembled WGS sequence"/>
</dbReference>
<evidence type="ECO:0000256" key="2">
    <source>
        <dbReference type="ARBA" id="ARBA00022692"/>
    </source>
</evidence>
<dbReference type="PANTHER" id="PTHR23502:SF134">
    <property type="entry name" value="MAJOR FACILITATOR SUPERFAMILY (MFS) PROFILE DOMAIN-CONTAINING PROTEIN-RELATED"/>
    <property type="match status" value="1"/>
</dbReference>
<sequence length="646" mass="70275">MPEERHTHPPPPTIPARVLYLSPFGASASAPTYTGPDTTTEITRLYLTFTTPVPKANTTLRHPSKQQQQQLSPQPPAPPLPPPDLTPYTDPQTWPPSRKYFLFTLSILATFLTAYTTGSYSPPHHLIQASLSGHPSDEAVLAGITTFCLGFALAPMVLAPLSEMNGRYPVFAAAGVVYVSFQAACALVQGLAGMLAARFLVGAGASVFSTMVGGVIADMWDAEGRNTPMAVFSGSVLVGTGVGPLVGAVMAQKWGVVDDDDDDGLDGRWKWVFWHQVIVGGVTILLLIVFFRESRGSVLLSRKARVLNRWYEKLEGEGFFGVQWEEAGRGEGDGVSLGAVPVGVDGSDDEKSGLRRVRWLVKEDEERASLWKMIAVSVSRPFYLLFTEPVVFFFSLWVAFAWGILYLTFGSIPLVFQRVYGWSLGQAGYMFVFLIIGALIATGIGIWQEQILHHPKWADAPHEAVDDTSSAGAASDDRSAKNLITTPASTSSRSDQFWDFLRRHFPASAPESRLYFTCITSTLLPIGLFIFGFASRPDTHWIGPVIGLMLATMGILSIFLAVFNYFADTYHKYASSALAAQSFCRNVLGGAFPLVTGLLYRNLGEARAGGLLGGIAVALSVVPWVLVFFGDRIRARSRFATQLGRA</sequence>
<feature type="transmembrane region" description="Helical" evidence="6">
    <location>
        <begin position="271"/>
        <end position="291"/>
    </location>
</feature>
<dbReference type="PANTHER" id="PTHR23502">
    <property type="entry name" value="MAJOR FACILITATOR SUPERFAMILY"/>
    <property type="match status" value="1"/>
</dbReference>
<dbReference type="PROSITE" id="PS50850">
    <property type="entry name" value="MFS"/>
    <property type="match status" value="1"/>
</dbReference>
<comment type="caution">
    <text evidence="8">The sequence shown here is derived from an EMBL/GenBank/DDBJ whole genome shotgun (WGS) entry which is preliminary data.</text>
</comment>
<feature type="region of interest" description="Disordered" evidence="5">
    <location>
        <begin position="55"/>
        <end position="89"/>
    </location>
</feature>
<evidence type="ECO:0000313" key="9">
    <source>
        <dbReference type="Proteomes" id="UP001305647"/>
    </source>
</evidence>
<evidence type="ECO:0000256" key="6">
    <source>
        <dbReference type="SAM" id="Phobius"/>
    </source>
</evidence>
<dbReference type="GO" id="GO:0022857">
    <property type="term" value="F:transmembrane transporter activity"/>
    <property type="evidence" value="ECO:0007669"/>
    <property type="project" value="InterPro"/>
</dbReference>
<proteinExistence type="predicted"/>
<dbReference type="GO" id="GO:0005886">
    <property type="term" value="C:plasma membrane"/>
    <property type="evidence" value="ECO:0007669"/>
    <property type="project" value="TreeGrafter"/>
</dbReference>
<comment type="subcellular location">
    <subcellularLocation>
        <location evidence="1">Membrane</location>
        <topology evidence="1">Multi-pass membrane protein</topology>
    </subcellularLocation>
</comment>
<feature type="transmembrane region" description="Helical" evidence="6">
    <location>
        <begin position="168"/>
        <end position="189"/>
    </location>
</feature>
<feature type="transmembrane region" description="Helical" evidence="6">
    <location>
        <begin position="514"/>
        <end position="535"/>
    </location>
</feature>
<feature type="transmembrane region" description="Helical" evidence="6">
    <location>
        <begin position="229"/>
        <end position="251"/>
    </location>
</feature>
<dbReference type="InterPro" id="IPR020846">
    <property type="entry name" value="MFS_dom"/>
</dbReference>
<reference evidence="8" key="1">
    <citation type="journal article" date="2023" name="Mol. Phylogenet. Evol.">
        <title>Genome-scale phylogeny and comparative genomics of the fungal order Sordariales.</title>
        <authorList>
            <person name="Hensen N."/>
            <person name="Bonometti L."/>
            <person name="Westerberg I."/>
            <person name="Brannstrom I.O."/>
            <person name="Guillou S."/>
            <person name="Cros-Aarteil S."/>
            <person name="Calhoun S."/>
            <person name="Haridas S."/>
            <person name="Kuo A."/>
            <person name="Mondo S."/>
            <person name="Pangilinan J."/>
            <person name="Riley R."/>
            <person name="LaButti K."/>
            <person name="Andreopoulos B."/>
            <person name="Lipzen A."/>
            <person name="Chen C."/>
            <person name="Yan M."/>
            <person name="Daum C."/>
            <person name="Ng V."/>
            <person name="Clum A."/>
            <person name="Steindorff A."/>
            <person name="Ohm R.A."/>
            <person name="Martin F."/>
            <person name="Silar P."/>
            <person name="Natvig D.O."/>
            <person name="Lalanne C."/>
            <person name="Gautier V."/>
            <person name="Ament-Velasquez S.L."/>
            <person name="Kruys A."/>
            <person name="Hutchinson M.I."/>
            <person name="Powell A.J."/>
            <person name="Barry K."/>
            <person name="Miller A.N."/>
            <person name="Grigoriev I.V."/>
            <person name="Debuchy R."/>
            <person name="Gladieux P."/>
            <person name="Hiltunen Thoren M."/>
            <person name="Johannesson H."/>
        </authorList>
    </citation>
    <scope>NUCLEOTIDE SEQUENCE</scope>
    <source>
        <strain evidence="8">CBS 757.83</strain>
    </source>
</reference>
<keyword evidence="3 6" id="KW-1133">Transmembrane helix</keyword>
<evidence type="ECO:0000256" key="4">
    <source>
        <dbReference type="ARBA" id="ARBA00023136"/>
    </source>
</evidence>
<keyword evidence="9" id="KW-1185">Reference proteome</keyword>
<feature type="transmembrane region" description="Helical" evidence="6">
    <location>
        <begin position="578"/>
        <end position="600"/>
    </location>
</feature>
<keyword evidence="2 6" id="KW-0812">Transmembrane</keyword>
<keyword evidence="4 6" id="KW-0472">Membrane</keyword>
<evidence type="ECO:0000256" key="5">
    <source>
        <dbReference type="SAM" id="MobiDB-lite"/>
    </source>
</evidence>
<dbReference type="AlphaFoldDB" id="A0AAN6Q7F8"/>
<feature type="domain" description="Major facilitator superfamily (MFS) profile" evidence="7">
    <location>
        <begin position="102"/>
        <end position="634"/>
    </location>
</feature>
<name>A0AAN6Q7F8_9PEZI</name>